<comment type="caution">
    <text evidence="13">The sequence shown here is derived from an EMBL/GenBank/DDBJ whole genome shotgun (WGS) entry which is preliminary data.</text>
</comment>
<dbReference type="InterPro" id="IPR018300">
    <property type="entry name" value="Aminotrans_IV_CS"/>
</dbReference>
<dbReference type="Gene3D" id="3.30.470.10">
    <property type="match status" value="1"/>
</dbReference>
<evidence type="ECO:0000313" key="14">
    <source>
        <dbReference type="Proteomes" id="UP000534783"/>
    </source>
</evidence>
<evidence type="ECO:0000256" key="10">
    <source>
        <dbReference type="ARBA" id="ARBA00049229"/>
    </source>
</evidence>
<dbReference type="GO" id="GO:0005829">
    <property type="term" value="C:cytosol"/>
    <property type="evidence" value="ECO:0007669"/>
    <property type="project" value="TreeGrafter"/>
</dbReference>
<sequence length="283" mass="31758">MWIYLQDRFVPKEEAKISVFDHGFLYGDGLFETLRAYDGVVFRLSRHLERLARSARRLELPLPPLPRLEAILYDTLKRNALRDAILRLTFTRGEGEIGLDPALCDKPTLVVTARPFTGYPPEYYRDGISAVIVQVRRNATTALDPALKSISFLNNVMAKSEATKAGSDDGLLLNPEGYLSEGTTSNLFWVRRGKLETPSPAVGLLEGITREVVIDLARKKRLPTEEGFFKPDALFEAEEAFLTNSGFELMPVTRINGNPIGSGKPGPITRRLHQAFKEVIRER</sequence>
<dbReference type="InterPro" id="IPR001544">
    <property type="entry name" value="Aminotrans_IV"/>
</dbReference>
<dbReference type="Proteomes" id="UP000534783">
    <property type="component" value="Unassembled WGS sequence"/>
</dbReference>
<dbReference type="AlphaFoldDB" id="A0A7X6IBI0"/>
<gene>
    <name evidence="13" type="ORF">MNODULE_12115</name>
</gene>
<evidence type="ECO:0000256" key="1">
    <source>
        <dbReference type="ARBA" id="ARBA00001933"/>
    </source>
</evidence>
<dbReference type="SUPFAM" id="SSF56752">
    <property type="entry name" value="D-aminoacid aminotransferase-like PLP-dependent enzymes"/>
    <property type="match status" value="1"/>
</dbReference>
<comment type="catalytic activity">
    <reaction evidence="9">
        <text>L-isoleucine + 2-oxoglutarate = (S)-3-methyl-2-oxopentanoate + L-glutamate</text>
        <dbReference type="Rhea" id="RHEA:24801"/>
        <dbReference type="ChEBI" id="CHEBI:16810"/>
        <dbReference type="ChEBI" id="CHEBI:29985"/>
        <dbReference type="ChEBI" id="CHEBI:35146"/>
        <dbReference type="ChEBI" id="CHEBI:58045"/>
        <dbReference type="EC" id="2.6.1.42"/>
    </reaction>
</comment>
<dbReference type="GO" id="GO:0046394">
    <property type="term" value="P:carboxylic acid biosynthetic process"/>
    <property type="evidence" value="ECO:0007669"/>
    <property type="project" value="UniProtKB-ARBA"/>
</dbReference>
<dbReference type="InterPro" id="IPR050571">
    <property type="entry name" value="Class-IV_PLP-Dep_Aminotrnsfr"/>
</dbReference>
<dbReference type="PANTHER" id="PTHR42743">
    <property type="entry name" value="AMINO-ACID AMINOTRANSFERASE"/>
    <property type="match status" value="1"/>
</dbReference>
<evidence type="ECO:0000256" key="2">
    <source>
        <dbReference type="ARBA" id="ARBA00004824"/>
    </source>
</evidence>
<comment type="catalytic activity">
    <reaction evidence="8">
        <text>L-valine + 2-oxoglutarate = 3-methyl-2-oxobutanoate + L-glutamate</text>
        <dbReference type="Rhea" id="RHEA:24813"/>
        <dbReference type="ChEBI" id="CHEBI:11851"/>
        <dbReference type="ChEBI" id="CHEBI:16810"/>
        <dbReference type="ChEBI" id="CHEBI:29985"/>
        <dbReference type="ChEBI" id="CHEBI:57762"/>
        <dbReference type="EC" id="2.6.1.42"/>
    </reaction>
</comment>
<dbReference type="PROSITE" id="PS00770">
    <property type="entry name" value="AA_TRANSFER_CLASS_4"/>
    <property type="match status" value="1"/>
</dbReference>
<evidence type="ECO:0000256" key="9">
    <source>
        <dbReference type="ARBA" id="ARBA00048798"/>
    </source>
</evidence>
<comment type="pathway">
    <text evidence="4">Amino-acid biosynthesis; L-leucine biosynthesis; L-leucine from 3-methyl-2-oxobutanoate: step 4/4.</text>
</comment>
<evidence type="ECO:0000256" key="12">
    <source>
        <dbReference type="RuleBase" id="RU004516"/>
    </source>
</evidence>
<keyword evidence="14" id="KW-1185">Reference proteome</keyword>
<dbReference type="GO" id="GO:0008652">
    <property type="term" value="P:amino acid biosynthetic process"/>
    <property type="evidence" value="ECO:0007669"/>
    <property type="project" value="UniProtKB-ARBA"/>
</dbReference>
<evidence type="ECO:0000256" key="8">
    <source>
        <dbReference type="ARBA" id="ARBA00048212"/>
    </source>
</evidence>
<dbReference type="EC" id="2.6.1.42" evidence="6"/>
<organism evidence="13 14">
    <name type="scientific">Candidatus Manganitrophus noduliformans</name>
    <dbReference type="NCBI Taxonomy" id="2606439"/>
    <lineage>
        <taxon>Bacteria</taxon>
        <taxon>Pseudomonadati</taxon>
        <taxon>Nitrospirota</taxon>
        <taxon>Nitrospiria</taxon>
        <taxon>Candidatus Troglogloeales</taxon>
        <taxon>Candidatus Manganitrophaceae</taxon>
        <taxon>Candidatus Manganitrophus</taxon>
    </lineage>
</organism>
<comment type="cofactor">
    <cofactor evidence="1 12">
        <name>pyridoxal 5'-phosphate</name>
        <dbReference type="ChEBI" id="CHEBI:597326"/>
    </cofactor>
</comment>
<dbReference type="InterPro" id="IPR043131">
    <property type="entry name" value="BCAT-like_N"/>
</dbReference>
<evidence type="ECO:0000256" key="5">
    <source>
        <dbReference type="ARBA" id="ARBA00009320"/>
    </source>
</evidence>
<comment type="catalytic activity">
    <reaction evidence="10">
        <text>L-leucine + 2-oxoglutarate = 4-methyl-2-oxopentanoate + L-glutamate</text>
        <dbReference type="Rhea" id="RHEA:18321"/>
        <dbReference type="ChEBI" id="CHEBI:16810"/>
        <dbReference type="ChEBI" id="CHEBI:17865"/>
        <dbReference type="ChEBI" id="CHEBI:29985"/>
        <dbReference type="ChEBI" id="CHEBI:57427"/>
        <dbReference type="EC" id="2.6.1.42"/>
    </reaction>
</comment>
<evidence type="ECO:0000256" key="6">
    <source>
        <dbReference type="ARBA" id="ARBA00013053"/>
    </source>
</evidence>
<dbReference type="InterPro" id="IPR043132">
    <property type="entry name" value="BCAT-like_C"/>
</dbReference>
<dbReference type="FunFam" id="3.20.10.10:FF:000002">
    <property type="entry name" value="D-alanine aminotransferase"/>
    <property type="match status" value="1"/>
</dbReference>
<evidence type="ECO:0000313" key="13">
    <source>
        <dbReference type="EMBL" id="NKE71485.1"/>
    </source>
</evidence>
<proteinExistence type="inferred from homology"/>
<dbReference type="RefSeq" id="WP_168060156.1">
    <property type="nucleotide sequence ID" value="NZ_VTOW01000002.1"/>
</dbReference>
<dbReference type="PANTHER" id="PTHR42743:SF11">
    <property type="entry name" value="AMINODEOXYCHORISMATE LYASE"/>
    <property type="match status" value="1"/>
</dbReference>
<dbReference type="EMBL" id="VTOW01000002">
    <property type="protein sequence ID" value="NKE71485.1"/>
    <property type="molecule type" value="Genomic_DNA"/>
</dbReference>
<comment type="pathway">
    <text evidence="2">Amino-acid biosynthesis; L-isoleucine biosynthesis; L-isoleucine from 2-oxobutanoate: step 4/4.</text>
</comment>
<protein>
    <recommendedName>
        <fullName evidence="6">branched-chain-amino-acid transaminase</fullName>
        <ecNumber evidence="6">2.6.1.42</ecNumber>
    </recommendedName>
</protein>
<dbReference type="Gene3D" id="3.20.10.10">
    <property type="entry name" value="D-amino Acid Aminotransferase, subunit A, domain 2"/>
    <property type="match status" value="1"/>
</dbReference>
<keyword evidence="13" id="KW-0808">Transferase</keyword>
<comment type="pathway">
    <text evidence="3">Amino-acid biosynthesis; L-valine biosynthesis; L-valine from pyruvate: step 4/4.</text>
</comment>
<reference evidence="13 14" key="1">
    <citation type="journal article" date="2020" name="Nature">
        <title>Bacterial chemolithoautotrophy via manganese oxidation.</title>
        <authorList>
            <person name="Yu H."/>
            <person name="Leadbetter J.R."/>
        </authorList>
    </citation>
    <scope>NUCLEOTIDE SEQUENCE [LARGE SCALE GENOMIC DNA]</scope>
    <source>
        <strain evidence="13 14">Mn-1</strain>
    </source>
</reference>
<evidence type="ECO:0000256" key="4">
    <source>
        <dbReference type="ARBA" id="ARBA00005072"/>
    </source>
</evidence>
<name>A0A7X6IBI0_9BACT</name>
<keyword evidence="7 12" id="KW-0663">Pyridoxal phosphate</keyword>
<dbReference type="InterPro" id="IPR036038">
    <property type="entry name" value="Aminotransferase-like"/>
</dbReference>
<evidence type="ECO:0000256" key="7">
    <source>
        <dbReference type="ARBA" id="ARBA00022898"/>
    </source>
</evidence>
<evidence type="ECO:0000256" key="11">
    <source>
        <dbReference type="RuleBase" id="RU004106"/>
    </source>
</evidence>
<keyword evidence="13" id="KW-0032">Aminotransferase</keyword>
<evidence type="ECO:0000256" key="3">
    <source>
        <dbReference type="ARBA" id="ARBA00004931"/>
    </source>
</evidence>
<accession>A0A7X6IBI0</accession>
<comment type="similarity">
    <text evidence="5 11">Belongs to the class-IV pyridoxal-phosphate-dependent aminotransferase family.</text>
</comment>
<dbReference type="GO" id="GO:0004084">
    <property type="term" value="F:branched-chain-amino-acid transaminase activity"/>
    <property type="evidence" value="ECO:0007669"/>
    <property type="project" value="UniProtKB-EC"/>
</dbReference>
<dbReference type="Pfam" id="PF01063">
    <property type="entry name" value="Aminotran_4"/>
    <property type="match status" value="1"/>
</dbReference>